<sequence>MAKRLLLLCVFFSLAAQAQIHLNGVIRDASTKKPLPFASITTPTGLYTMADVDGKFTLESLQPVSNFTVSYVGFDKANVAVSSGRKFYSVWLQPASAQLDEVSVAPDQAAVNLIRRVVRDKNQNNPQKKLAGFEFKAYNKLVITANPDSIDGRIDSIFANKGRKKKLAKVDSSDYKFKKVIREQHLFQTEKVSQYQFAQGHLKETVLGTKMSGFKQPIYEILAFNLQSFSVYEDRYELFETRYNSPIAADSYTDYNFKIIDSTTIDGRQVKMVYFKNKKKSKAAGLEGVLYIDTENFAVAKAIMRIRGVLDISGVHEFEYLPDQRLWFPTNKSFKIIKGKNNDDIRVLGETLKFDSDDDGAEDGRRPRVASDFTYVLSETNYFDQKYNVPVVIRHPSIYIEVKDDAEDQPETFWNRYRKDSLDLRSQKTYVALDSLVEKERIEKRLLQGRKILNGYAPLGPVDLDLRYLLSYNNYEGFRFGLGGRTNERFSRKYRIDGYTAYGIKDGAFKYSLGFSSRIGKFSNSWVGASYTDDVREIGSTSFAIDKRVFKLYDPRPINVSTFYQHKTWRAYLETKILPKTESIWQLTYSNVEPKFSYVYNRDNELFYRYTMTTAQASVQWNPFSDYMQTPHGRIEVEKRFPKFTFQFTQALPEVLGNDFVFSKIDFRTEYERKYMNGQKTSLLFEAGYAHGDVPLTHLYNNTPNNLTKDRLLQRITIAGKNAFETMYFNEFFSSRYAMLQFKHALKRFKIVKKVRPEFVILSRAAYGDLDNREQHVGFDYKTLENGYFESGLEINQIYSAFGLAGFYRYGPNQLPRFEDNLAVKISFVLNLGF</sequence>
<accession>A0A1G5G3U0</accession>
<dbReference type="RefSeq" id="WP_244503435.1">
    <property type="nucleotide sequence ID" value="NZ_FMVF01000006.1"/>
</dbReference>
<evidence type="ECO:0000313" key="2">
    <source>
        <dbReference type="EMBL" id="SCY45900.1"/>
    </source>
</evidence>
<reference evidence="2 3" key="1">
    <citation type="submission" date="2016-10" db="EMBL/GenBank/DDBJ databases">
        <authorList>
            <person name="de Groot N.N."/>
        </authorList>
    </citation>
    <scope>NUCLEOTIDE SEQUENCE [LARGE SCALE GENOMIC DNA]</scope>
    <source>
        <strain evidence="2 3">CGMCC 1.7031</strain>
    </source>
</reference>
<evidence type="ECO:0000313" key="3">
    <source>
        <dbReference type="Proteomes" id="UP000199354"/>
    </source>
</evidence>
<evidence type="ECO:0000256" key="1">
    <source>
        <dbReference type="SAM" id="SignalP"/>
    </source>
</evidence>
<dbReference type="AlphaFoldDB" id="A0A1G5G3U0"/>
<keyword evidence="3" id="KW-1185">Reference proteome</keyword>
<dbReference type="InterPro" id="IPR008969">
    <property type="entry name" value="CarboxyPept-like_regulatory"/>
</dbReference>
<dbReference type="Pfam" id="PF18939">
    <property type="entry name" value="DUF5686"/>
    <property type="match status" value="1"/>
</dbReference>
<organism evidence="2 3">
    <name type="scientific">Flavobacterium caeni</name>
    <dbReference type="NCBI Taxonomy" id="490189"/>
    <lineage>
        <taxon>Bacteria</taxon>
        <taxon>Pseudomonadati</taxon>
        <taxon>Bacteroidota</taxon>
        <taxon>Flavobacteriia</taxon>
        <taxon>Flavobacteriales</taxon>
        <taxon>Flavobacteriaceae</taxon>
        <taxon>Flavobacterium</taxon>
    </lineage>
</organism>
<proteinExistence type="predicted"/>
<gene>
    <name evidence="2" type="ORF">SAMN02927903_01424</name>
</gene>
<feature type="signal peptide" evidence="1">
    <location>
        <begin position="1"/>
        <end position="18"/>
    </location>
</feature>
<dbReference type="EMBL" id="FMVF01000006">
    <property type="protein sequence ID" value="SCY45900.1"/>
    <property type="molecule type" value="Genomic_DNA"/>
</dbReference>
<dbReference type="STRING" id="490189.SAMN02927903_01424"/>
<feature type="chain" id="PRO_5011511531" evidence="1">
    <location>
        <begin position="19"/>
        <end position="834"/>
    </location>
</feature>
<protein>
    <submittedName>
        <fullName evidence="2">CarboxypepD_reg-like domain-containing protein</fullName>
    </submittedName>
</protein>
<dbReference type="Proteomes" id="UP000199354">
    <property type="component" value="Unassembled WGS sequence"/>
</dbReference>
<dbReference type="InterPro" id="IPR043741">
    <property type="entry name" value="DUF5686"/>
</dbReference>
<keyword evidence="1" id="KW-0732">Signal</keyword>
<dbReference type="Pfam" id="PF13715">
    <property type="entry name" value="CarbopepD_reg_2"/>
    <property type="match status" value="1"/>
</dbReference>
<name>A0A1G5G3U0_9FLAO</name>
<dbReference type="SUPFAM" id="SSF49464">
    <property type="entry name" value="Carboxypeptidase regulatory domain-like"/>
    <property type="match status" value="1"/>
</dbReference>